<comment type="caution">
    <text evidence="1">The sequence shown here is derived from an EMBL/GenBank/DDBJ whole genome shotgun (WGS) entry which is preliminary data.</text>
</comment>
<dbReference type="Proteomes" id="UP000799754">
    <property type="component" value="Unassembled WGS sequence"/>
</dbReference>
<name>A0ACB6RY48_9PLEO</name>
<keyword evidence="2" id="KW-1185">Reference proteome</keyword>
<gene>
    <name evidence="1" type="ORF">BU25DRAFT_449747</name>
</gene>
<proteinExistence type="predicted"/>
<evidence type="ECO:0000313" key="2">
    <source>
        <dbReference type="Proteomes" id="UP000799754"/>
    </source>
</evidence>
<accession>A0ACB6RY48</accession>
<dbReference type="EMBL" id="MU006723">
    <property type="protein sequence ID" value="KAF2626069.1"/>
    <property type="molecule type" value="Genomic_DNA"/>
</dbReference>
<sequence length="915" mass="101055">MDHTTPAQHDQKRTDQATLAKLTSPPTPNPNDTITPAQNQHRTTNTERGSVNDTLTSSSESYKEAPNVETAEVNGDDSSEDGIDWKPGFRQQFPWIGFSGLVIIIVATSMAVAVLGASNNERVKDWPFTRFPIQPNVLINIANQFQNLGLITFISQGLAIAWWRKAMQGSSLGTLHRNHAYSYSFYSIVTSGKHFNIVALAALMTKFAIIDSTLFQKATKTIVTQQVNYKNVSVTGWMETNWPVNSGGVPGENGAIKTVDTAWAGVINAYNGKIANGKVHDTLRNNASFFDCPFRQECSGAFKALGFAFNCSTTTEDVNYGLQHQSSAGGVETTYPLWNIGFSSSWASDTKPYASINMDMLYVDSHAGATDNDCPGSLTRRTCEIRPAIVEYPVTVMVPSEEELEGRNIVTHVKFYTDNISHPLSTPITEPQIDQLKFLEYVDLKEKFNETSTIGALVYVLNNLYSSSANLTYKDDWDIVLRGGQAQTTFFADTDTETFSRCYYDIDRPDLDDPTVELLRKINTLSFVAALYLKGQPTTDVHNRTAGGMSSQTALTSVTGIVEEYKTDFNYVGGALAASFVTMLLVLPVYWGFWQLGRKVTLGPLEIANAFNAPVIRPDYVKAQHGDFEEVLQEVGKRRVRYGQLRDAPPGSMGIAEPDNVVKPSYRESRRFTRAQQGVVGVGLGATIGDYQSQSSSSLHAAQQEGIYDCIGKDLVAAYLNNPDTIVVTAVRKAASTDSLHSLSRTYGTRIVVIKVDVASTDTITRVITSWKSEHNINSLDVVLTNAGNASLSPKLIESEVSDIQPFIDINAYGQLELFKAVAALLRESKSETKGKFMWLSFEQQDVIVWAQYPGMAATEMAEVAFERLKPKGIDMAPSAASVEQAVKIFCRWSTMRLWRRRMTSSFDPMAELPW</sequence>
<evidence type="ECO:0000313" key="1">
    <source>
        <dbReference type="EMBL" id="KAF2626069.1"/>
    </source>
</evidence>
<protein>
    <submittedName>
        <fullName evidence="1">Uncharacterized protein</fullName>
    </submittedName>
</protein>
<reference evidence="1" key="1">
    <citation type="journal article" date="2020" name="Stud. Mycol.">
        <title>101 Dothideomycetes genomes: a test case for predicting lifestyles and emergence of pathogens.</title>
        <authorList>
            <person name="Haridas S."/>
            <person name="Albert R."/>
            <person name="Binder M."/>
            <person name="Bloem J."/>
            <person name="Labutti K."/>
            <person name="Salamov A."/>
            <person name="Andreopoulos B."/>
            <person name="Baker S."/>
            <person name="Barry K."/>
            <person name="Bills G."/>
            <person name="Bluhm B."/>
            <person name="Cannon C."/>
            <person name="Castanera R."/>
            <person name="Culley D."/>
            <person name="Daum C."/>
            <person name="Ezra D."/>
            <person name="Gonzalez J."/>
            <person name="Henrissat B."/>
            <person name="Kuo A."/>
            <person name="Liang C."/>
            <person name="Lipzen A."/>
            <person name="Lutzoni F."/>
            <person name="Magnuson J."/>
            <person name="Mondo S."/>
            <person name="Nolan M."/>
            <person name="Ohm R."/>
            <person name="Pangilinan J."/>
            <person name="Park H.-J."/>
            <person name="Ramirez L."/>
            <person name="Alfaro M."/>
            <person name="Sun H."/>
            <person name="Tritt A."/>
            <person name="Yoshinaga Y."/>
            <person name="Zwiers L.-H."/>
            <person name="Turgeon B."/>
            <person name="Goodwin S."/>
            <person name="Spatafora J."/>
            <person name="Crous P."/>
            <person name="Grigoriev I."/>
        </authorList>
    </citation>
    <scope>NUCLEOTIDE SEQUENCE</scope>
    <source>
        <strain evidence="1">CBS 525.71</strain>
    </source>
</reference>
<organism evidence="1 2">
    <name type="scientific">Macroventuria anomochaeta</name>
    <dbReference type="NCBI Taxonomy" id="301207"/>
    <lineage>
        <taxon>Eukaryota</taxon>
        <taxon>Fungi</taxon>
        <taxon>Dikarya</taxon>
        <taxon>Ascomycota</taxon>
        <taxon>Pezizomycotina</taxon>
        <taxon>Dothideomycetes</taxon>
        <taxon>Pleosporomycetidae</taxon>
        <taxon>Pleosporales</taxon>
        <taxon>Pleosporineae</taxon>
        <taxon>Didymellaceae</taxon>
        <taxon>Macroventuria</taxon>
    </lineage>
</organism>